<proteinExistence type="predicted"/>
<keyword evidence="2" id="KW-1185">Reference proteome</keyword>
<name>A0ABW4CG98_9LACO</name>
<organism evidence="1 2">
    <name type="scientific">Lacticaseibacillus mingshuiensis</name>
    <dbReference type="NCBI Taxonomy" id="2799574"/>
    <lineage>
        <taxon>Bacteria</taxon>
        <taxon>Bacillati</taxon>
        <taxon>Bacillota</taxon>
        <taxon>Bacilli</taxon>
        <taxon>Lactobacillales</taxon>
        <taxon>Lactobacillaceae</taxon>
        <taxon>Lacticaseibacillus</taxon>
    </lineage>
</organism>
<evidence type="ECO:0000313" key="2">
    <source>
        <dbReference type="Proteomes" id="UP001597196"/>
    </source>
</evidence>
<sequence>MRLAFLIQGAQAEAQLDFAATIRHMCGRACGIPAIRFSPNLTAQGVAINVRIEPKQNVRSDEGDAAKDK</sequence>
<protein>
    <submittedName>
        <fullName evidence="1">Uncharacterized protein</fullName>
    </submittedName>
</protein>
<dbReference type="Proteomes" id="UP001597196">
    <property type="component" value="Unassembled WGS sequence"/>
</dbReference>
<dbReference type="EMBL" id="JBHTOC010000002">
    <property type="protein sequence ID" value="MFD1428994.1"/>
    <property type="molecule type" value="Genomic_DNA"/>
</dbReference>
<accession>A0ABW4CG98</accession>
<comment type="caution">
    <text evidence="1">The sequence shown here is derived from an EMBL/GenBank/DDBJ whole genome shotgun (WGS) entry which is preliminary data.</text>
</comment>
<dbReference type="RefSeq" id="WP_203637140.1">
    <property type="nucleotide sequence ID" value="NZ_BOLS01000015.1"/>
</dbReference>
<gene>
    <name evidence="1" type="ORF">ACFQ4P_01865</name>
</gene>
<reference evidence="2" key="1">
    <citation type="journal article" date="2019" name="Int. J. Syst. Evol. Microbiol.">
        <title>The Global Catalogue of Microorganisms (GCM) 10K type strain sequencing project: providing services to taxonomists for standard genome sequencing and annotation.</title>
        <authorList>
            <consortium name="The Broad Institute Genomics Platform"/>
            <consortium name="The Broad Institute Genome Sequencing Center for Infectious Disease"/>
            <person name="Wu L."/>
            <person name="Ma J."/>
        </authorList>
    </citation>
    <scope>NUCLEOTIDE SEQUENCE [LARGE SCALE GENOMIC DNA]</scope>
    <source>
        <strain evidence="2">CCM 8980</strain>
    </source>
</reference>
<evidence type="ECO:0000313" key="1">
    <source>
        <dbReference type="EMBL" id="MFD1428994.1"/>
    </source>
</evidence>